<dbReference type="Proteomes" id="UP001597171">
    <property type="component" value="Unassembled WGS sequence"/>
</dbReference>
<protein>
    <submittedName>
        <fullName evidence="2">Glycosyltransferase family 4 protein</fullName>
        <ecNumber evidence="2">2.4.-.-</ecNumber>
    </submittedName>
</protein>
<dbReference type="SUPFAM" id="SSF53756">
    <property type="entry name" value="UDP-Glycosyltransferase/glycogen phosphorylase"/>
    <property type="match status" value="1"/>
</dbReference>
<dbReference type="GO" id="GO:0016757">
    <property type="term" value="F:glycosyltransferase activity"/>
    <property type="evidence" value="ECO:0007669"/>
    <property type="project" value="UniProtKB-KW"/>
</dbReference>
<dbReference type="RefSeq" id="WP_378777828.1">
    <property type="nucleotide sequence ID" value="NZ_JBHTMX010000427.1"/>
</dbReference>
<name>A0ABW3ZC51_9HYPH</name>
<keyword evidence="2" id="KW-0808">Transferase</keyword>
<keyword evidence="3" id="KW-1185">Reference proteome</keyword>
<evidence type="ECO:0000313" key="2">
    <source>
        <dbReference type="EMBL" id="MFD1333926.1"/>
    </source>
</evidence>
<sequence length="214" mass="22446">PVAEALAFRRVRLDRAALPLVASAHLERLARETLPAAKVRRLALTPIAPGPETPEPATGFHVLTVGTLTPKKGQRRLLDLWPQVLAAVPDARLHIVGDGPCRQSIRDGVEQHGLHDSVQMHGRAEGDALEALFAGCHVVALPTAWPEPFGRVALEAGAHGRPVVAYAVGGHAETIVPGETGILAPPEDGEAFVAGLTALARDPALRARLGAAGR</sequence>
<dbReference type="EMBL" id="JBHTMX010000427">
    <property type="protein sequence ID" value="MFD1333926.1"/>
    <property type="molecule type" value="Genomic_DNA"/>
</dbReference>
<dbReference type="Pfam" id="PF00534">
    <property type="entry name" value="Glycos_transf_1"/>
    <property type="match status" value="1"/>
</dbReference>
<dbReference type="CDD" id="cd03801">
    <property type="entry name" value="GT4_PimA-like"/>
    <property type="match status" value="1"/>
</dbReference>
<keyword evidence="2" id="KW-0328">Glycosyltransferase</keyword>
<gene>
    <name evidence="2" type="ORF">ACFQ4O_18120</name>
</gene>
<accession>A0ABW3ZC51</accession>
<dbReference type="PANTHER" id="PTHR45947">
    <property type="entry name" value="SULFOQUINOVOSYL TRANSFERASE SQD2"/>
    <property type="match status" value="1"/>
</dbReference>
<reference evidence="3" key="1">
    <citation type="journal article" date="2019" name="Int. J. Syst. Evol. Microbiol.">
        <title>The Global Catalogue of Microorganisms (GCM) 10K type strain sequencing project: providing services to taxonomists for standard genome sequencing and annotation.</title>
        <authorList>
            <consortium name="The Broad Institute Genomics Platform"/>
            <consortium name="The Broad Institute Genome Sequencing Center for Infectious Disease"/>
            <person name="Wu L."/>
            <person name="Ma J."/>
        </authorList>
    </citation>
    <scope>NUCLEOTIDE SEQUENCE [LARGE SCALE GENOMIC DNA]</scope>
    <source>
        <strain evidence="3">CCUG 61696</strain>
    </source>
</reference>
<dbReference type="Gene3D" id="3.40.50.2000">
    <property type="entry name" value="Glycogen Phosphorylase B"/>
    <property type="match status" value="1"/>
</dbReference>
<dbReference type="InterPro" id="IPR050194">
    <property type="entry name" value="Glycosyltransferase_grp1"/>
</dbReference>
<dbReference type="EC" id="2.4.-.-" evidence="2"/>
<proteinExistence type="predicted"/>
<feature type="non-terminal residue" evidence="2">
    <location>
        <position position="214"/>
    </location>
</feature>
<organism evidence="2 3">
    <name type="scientific">Methylopila musalis</name>
    <dbReference type="NCBI Taxonomy" id="1134781"/>
    <lineage>
        <taxon>Bacteria</taxon>
        <taxon>Pseudomonadati</taxon>
        <taxon>Pseudomonadota</taxon>
        <taxon>Alphaproteobacteria</taxon>
        <taxon>Hyphomicrobiales</taxon>
        <taxon>Methylopilaceae</taxon>
        <taxon>Methylopila</taxon>
    </lineage>
</organism>
<evidence type="ECO:0000313" key="3">
    <source>
        <dbReference type="Proteomes" id="UP001597171"/>
    </source>
</evidence>
<dbReference type="InterPro" id="IPR001296">
    <property type="entry name" value="Glyco_trans_1"/>
</dbReference>
<dbReference type="PANTHER" id="PTHR45947:SF3">
    <property type="entry name" value="SULFOQUINOVOSYL TRANSFERASE SQD2"/>
    <property type="match status" value="1"/>
</dbReference>
<feature type="non-terminal residue" evidence="2">
    <location>
        <position position="1"/>
    </location>
</feature>
<feature type="domain" description="Glycosyl transferase family 1" evidence="1">
    <location>
        <begin position="55"/>
        <end position="214"/>
    </location>
</feature>
<comment type="caution">
    <text evidence="2">The sequence shown here is derived from an EMBL/GenBank/DDBJ whole genome shotgun (WGS) entry which is preliminary data.</text>
</comment>
<evidence type="ECO:0000259" key="1">
    <source>
        <dbReference type="Pfam" id="PF00534"/>
    </source>
</evidence>